<evidence type="ECO:0000256" key="3">
    <source>
        <dbReference type="ARBA" id="ARBA00034460"/>
    </source>
</evidence>
<organism evidence="5 6">
    <name type="scientific">Python bivittatus</name>
    <name type="common">Burmese python</name>
    <name type="synonym">Python molurus bivittatus</name>
    <dbReference type="NCBI Taxonomy" id="176946"/>
    <lineage>
        <taxon>Eukaryota</taxon>
        <taxon>Metazoa</taxon>
        <taxon>Chordata</taxon>
        <taxon>Craniata</taxon>
        <taxon>Vertebrata</taxon>
        <taxon>Euteleostomi</taxon>
        <taxon>Lepidosauria</taxon>
        <taxon>Squamata</taxon>
        <taxon>Bifurcata</taxon>
        <taxon>Unidentata</taxon>
        <taxon>Episquamata</taxon>
        <taxon>Toxicofera</taxon>
        <taxon>Serpentes</taxon>
        <taxon>Henophidia</taxon>
        <taxon>Pythonidae</taxon>
        <taxon>Python</taxon>
    </lineage>
</organism>
<dbReference type="RefSeq" id="XP_025033234.1">
    <property type="nucleotide sequence ID" value="XM_025177466.1"/>
</dbReference>
<keyword evidence="5" id="KW-1185">Reference proteome</keyword>
<dbReference type="GeneID" id="112543228"/>
<dbReference type="InterPro" id="IPR043136">
    <property type="entry name" value="B30.2/SPRY_sf"/>
</dbReference>
<gene>
    <name evidence="6" type="primary">LOC112543228</name>
</gene>
<protein>
    <submittedName>
        <fullName evidence="6">Thaicobrin-like</fullName>
    </submittedName>
</protein>
<evidence type="ECO:0000256" key="2">
    <source>
        <dbReference type="ARBA" id="ARBA00022699"/>
    </source>
</evidence>
<keyword evidence="2" id="KW-0528">Neurotoxin</keyword>
<dbReference type="InterPro" id="IPR001870">
    <property type="entry name" value="B30.2/SPRY"/>
</dbReference>
<dbReference type="InterPro" id="IPR006574">
    <property type="entry name" value="PRY"/>
</dbReference>
<dbReference type="PRINTS" id="PR01407">
    <property type="entry name" value="BUTYPHLNCDUF"/>
</dbReference>
<feature type="non-terminal residue" evidence="6">
    <location>
        <position position="1"/>
    </location>
</feature>
<reference evidence="6" key="1">
    <citation type="submission" date="2025-08" db="UniProtKB">
        <authorList>
            <consortium name="RefSeq"/>
        </authorList>
    </citation>
    <scope>IDENTIFICATION</scope>
    <source>
        <tissue evidence="6">Liver</tissue>
    </source>
</reference>
<dbReference type="SMART" id="SM00589">
    <property type="entry name" value="PRY"/>
    <property type="match status" value="1"/>
</dbReference>
<proteinExistence type="inferred from homology"/>
<dbReference type="KEGG" id="pbi:112543228"/>
<comment type="function">
    <text evidence="3">Neurotoxin that produces dose-dependent hypolocomotion and hyperalgesia in mice. May directly act on the central nervous system, as it is 6500-fold more potent when administered intracerebroventricularly than intraperitoneal.</text>
</comment>
<evidence type="ECO:0000256" key="1">
    <source>
        <dbReference type="ARBA" id="ARBA00009651"/>
    </source>
</evidence>
<keyword evidence="2" id="KW-0800">Toxin</keyword>
<dbReference type="OMA" id="HERFENW"/>
<dbReference type="OrthoDB" id="9046441at2759"/>
<feature type="domain" description="B30.2/SPRY" evidence="4">
    <location>
        <begin position="1"/>
        <end position="147"/>
    </location>
</feature>
<dbReference type="InterPro" id="IPR013320">
    <property type="entry name" value="ConA-like_dom_sf"/>
</dbReference>
<dbReference type="PROSITE" id="PS50188">
    <property type="entry name" value="B302_SPRY"/>
    <property type="match status" value="1"/>
</dbReference>
<name>A0A9F5IX87_PYTBI</name>
<sequence length="147" mass="16814">NVVLDPDTAHPRLVLLEDRKSIRAAVEDQCLPKNHERFENWLYVLGCQGFSTGRHFWEVTVGKEEEWSVNRKDYIEVCPEEGIWEVGKWEGKYQANLPQESPEMPLSKEPKRIRVSLNCEGICTFLEAGETLLPSLLCINACLTLSP</sequence>
<accession>A0A9F5IX87</accession>
<dbReference type="PANTHER" id="PTHR24103">
    <property type="entry name" value="E3 UBIQUITIN-PROTEIN LIGASE TRIM"/>
    <property type="match status" value="1"/>
</dbReference>
<evidence type="ECO:0000313" key="6">
    <source>
        <dbReference type="RefSeq" id="XP_025033234.1"/>
    </source>
</evidence>
<evidence type="ECO:0000259" key="4">
    <source>
        <dbReference type="PROSITE" id="PS50188"/>
    </source>
</evidence>
<evidence type="ECO:0000313" key="5">
    <source>
        <dbReference type="Proteomes" id="UP000695026"/>
    </source>
</evidence>
<dbReference type="Gene3D" id="2.60.120.920">
    <property type="match status" value="1"/>
</dbReference>
<comment type="similarity">
    <text evidence="1">Belongs to the ohanin/vespryn family.</text>
</comment>
<dbReference type="SUPFAM" id="SSF49899">
    <property type="entry name" value="Concanavalin A-like lectins/glucanases"/>
    <property type="match status" value="1"/>
</dbReference>
<dbReference type="InterPro" id="IPR050143">
    <property type="entry name" value="TRIM/RBCC"/>
</dbReference>
<dbReference type="Proteomes" id="UP000695026">
    <property type="component" value="Unplaced"/>
</dbReference>
<dbReference type="AlphaFoldDB" id="A0A9F5IX87"/>
<dbReference type="InterPro" id="IPR003879">
    <property type="entry name" value="Butyrophylin_SPRY"/>
</dbReference>
<dbReference type="Pfam" id="PF13765">
    <property type="entry name" value="PRY"/>
    <property type="match status" value="1"/>
</dbReference>